<evidence type="ECO:0008006" key="3">
    <source>
        <dbReference type="Google" id="ProtNLM"/>
    </source>
</evidence>
<protein>
    <recommendedName>
        <fullName evidence="3">Cytochrome P460 domain-containing protein</fullName>
    </recommendedName>
</protein>
<evidence type="ECO:0000313" key="1">
    <source>
        <dbReference type="EMBL" id="MCY1011519.1"/>
    </source>
</evidence>
<reference evidence="1" key="1">
    <citation type="submission" date="2022-11" db="EMBL/GenBank/DDBJ databases">
        <title>Minimal conservation of predation-associated metabolite biosynthetic gene clusters underscores biosynthetic potential of Myxococcota including descriptions for ten novel species: Archangium lansinium sp. nov., Myxococcus landrumus sp. nov., Nannocystis bai.</title>
        <authorList>
            <person name="Ahearne A."/>
            <person name="Stevens C."/>
            <person name="Phillips K."/>
        </authorList>
    </citation>
    <scope>NUCLEOTIDE SEQUENCE</scope>
    <source>
        <strain evidence="1">Na p29</strain>
    </source>
</reference>
<evidence type="ECO:0000313" key="2">
    <source>
        <dbReference type="Proteomes" id="UP001150924"/>
    </source>
</evidence>
<organism evidence="1 2">
    <name type="scientific">Nannocystis pusilla</name>
    <dbReference type="NCBI Taxonomy" id="889268"/>
    <lineage>
        <taxon>Bacteria</taxon>
        <taxon>Pseudomonadati</taxon>
        <taxon>Myxococcota</taxon>
        <taxon>Polyangia</taxon>
        <taxon>Nannocystales</taxon>
        <taxon>Nannocystaceae</taxon>
        <taxon>Nannocystis</taxon>
    </lineage>
</organism>
<sequence length="202" mass="21146">MASCDQEVARTITTARSFMKIWTCLVALALLAGCGDDGSSTTDDGPEDATQVPPTTGKVAMREWLAAGHYKQWACEADAHDATIGVSPHGKQRICSNDALAAHGDGEYPVGASAVKELYDAEGASIIGYAVYRHVKAGTDGGSWYWYEEVPADHPAPHDKDGIVADGLGDAGPAMSVCVSCHQAAGSDAAHPGHDFVYVQVQ</sequence>
<dbReference type="RefSeq" id="WP_267774798.1">
    <property type="nucleotide sequence ID" value="NZ_JAPNKE010000002.1"/>
</dbReference>
<accession>A0A9X3J295</accession>
<dbReference type="Gene3D" id="3.50.70.20">
    <property type="entry name" value="Cytochrome P460"/>
    <property type="match status" value="1"/>
</dbReference>
<proteinExistence type="predicted"/>
<dbReference type="Proteomes" id="UP001150924">
    <property type="component" value="Unassembled WGS sequence"/>
</dbReference>
<comment type="caution">
    <text evidence="1">The sequence shown here is derived from an EMBL/GenBank/DDBJ whole genome shotgun (WGS) entry which is preliminary data.</text>
</comment>
<name>A0A9X3J295_9BACT</name>
<dbReference type="AlphaFoldDB" id="A0A9X3J295"/>
<dbReference type="InterPro" id="IPR038142">
    <property type="entry name" value="Cytochrome_P460_sp"/>
</dbReference>
<keyword evidence="2" id="KW-1185">Reference proteome</keyword>
<dbReference type="EMBL" id="JAPNKE010000002">
    <property type="protein sequence ID" value="MCY1011519.1"/>
    <property type="molecule type" value="Genomic_DNA"/>
</dbReference>
<gene>
    <name evidence="1" type="ORF">OV079_39350</name>
</gene>